<dbReference type="Proteomes" id="UP000054166">
    <property type="component" value="Unassembled WGS sequence"/>
</dbReference>
<dbReference type="HOGENOM" id="CLU_1644359_0_0_1"/>
<gene>
    <name evidence="1" type="ORF">PILCRDRAFT_88833</name>
</gene>
<evidence type="ECO:0000313" key="2">
    <source>
        <dbReference type="Proteomes" id="UP000054166"/>
    </source>
</evidence>
<proteinExistence type="predicted"/>
<accession>A0A0C3BX76</accession>
<reference evidence="1 2" key="1">
    <citation type="submission" date="2014-04" db="EMBL/GenBank/DDBJ databases">
        <authorList>
            <consortium name="DOE Joint Genome Institute"/>
            <person name="Kuo A."/>
            <person name="Tarkka M."/>
            <person name="Buscot F."/>
            <person name="Kohler A."/>
            <person name="Nagy L.G."/>
            <person name="Floudas D."/>
            <person name="Copeland A."/>
            <person name="Barry K.W."/>
            <person name="Cichocki N."/>
            <person name="Veneault-Fourrey C."/>
            <person name="LaButti K."/>
            <person name="Lindquist E.A."/>
            <person name="Lipzen A."/>
            <person name="Lundell T."/>
            <person name="Morin E."/>
            <person name="Murat C."/>
            <person name="Sun H."/>
            <person name="Tunlid A."/>
            <person name="Henrissat B."/>
            <person name="Grigoriev I.V."/>
            <person name="Hibbett D.S."/>
            <person name="Martin F."/>
            <person name="Nordberg H.P."/>
            <person name="Cantor M.N."/>
            <person name="Hua S.X."/>
        </authorList>
    </citation>
    <scope>NUCLEOTIDE SEQUENCE [LARGE SCALE GENOMIC DNA]</scope>
    <source>
        <strain evidence="1 2">F 1598</strain>
    </source>
</reference>
<dbReference type="InParanoid" id="A0A0C3BX76"/>
<evidence type="ECO:0000313" key="1">
    <source>
        <dbReference type="EMBL" id="KIM82042.1"/>
    </source>
</evidence>
<reference evidence="2" key="2">
    <citation type="submission" date="2015-01" db="EMBL/GenBank/DDBJ databases">
        <title>Evolutionary Origins and Diversification of the Mycorrhizal Mutualists.</title>
        <authorList>
            <consortium name="DOE Joint Genome Institute"/>
            <consortium name="Mycorrhizal Genomics Consortium"/>
            <person name="Kohler A."/>
            <person name="Kuo A."/>
            <person name="Nagy L.G."/>
            <person name="Floudas D."/>
            <person name="Copeland A."/>
            <person name="Barry K.W."/>
            <person name="Cichocki N."/>
            <person name="Veneault-Fourrey C."/>
            <person name="LaButti K."/>
            <person name="Lindquist E.A."/>
            <person name="Lipzen A."/>
            <person name="Lundell T."/>
            <person name="Morin E."/>
            <person name="Murat C."/>
            <person name="Riley R."/>
            <person name="Ohm R."/>
            <person name="Sun H."/>
            <person name="Tunlid A."/>
            <person name="Henrissat B."/>
            <person name="Grigoriev I.V."/>
            <person name="Hibbett D.S."/>
            <person name="Martin F."/>
        </authorList>
    </citation>
    <scope>NUCLEOTIDE SEQUENCE [LARGE SCALE GENOMIC DNA]</scope>
    <source>
        <strain evidence="2">F 1598</strain>
    </source>
</reference>
<dbReference type="OrthoDB" id="2338662at2759"/>
<dbReference type="AlphaFoldDB" id="A0A0C3BX76"/>
<dbReference type="STRING" id="765440.A0A0C3BX76"/>
<organism evidence="1 2">
    <name type="scientific">Piloderma croceum (strain F 1598)</name>
    <dbReference type="NCBI Taxonomy" id="765440"/>
    <lineage>
        <taxon>Eukaryota</taxon>
        <taxon>Fungi</taxon>
        <taxon>Dikarya</taxon>
        <taxon>Basidiomycota</taxon>
        <taxon>Agaricomycotina</taxon>
        <taxon>Agaricomycetes</taxon>
        <taxon>Agaricomycetidae</taxon>
        <taxon>Atheliales</taxon>
        <taxon>Atheliaceae</taxon>
        <taxon>Piloderma</taxon>
    </lineage>
</organism>
<protein>
    <submittedName>
        <fullName evidence="1">Uncharacterized protein</fullName>
    </submittedName>
</protein>
<name>A0A0C3BX76_PILCF</name>
<sequence>MDLCTGELLAKPANGLGEDYEPVFPIGFYTTYREYLTFNISVLDELKAQGFTISSCLTFFRYIQFVFDNAETFNKMLDHMQDVGLHLMYNMQLLQILGRERMTVVWSVPQAFGNAEYWPHVPTGKEWVVQPMGLSHRAVGIVPWIDQTMSDIKSSAPELAQ</sequence>
<keyword evidence="2" id="KW-1185">Reference proteome</keyword>
<dbReference type="EMBL" id="KN832996">
    <property type="protein sequence ID" value="KIM82042.1"/>
    <property type="molecule type" value="Genomic_DNA"/>
</dbReference>